<dbReference type="AlphaFoldDB" id="D5RTP4"/>
<dbReference type="HOGENOM" id="CLU_3177492_0_0_5"/>
<dbReference type="EMBL" id="ADVL01000816">
    <property type="protein sequence ID" value="EFH09323.1"/>
    <property type="molecule type" value="Genomic_DNA"/>
</dbReference>
<evidence type="ECO:0000313" key="3">
    <source>
        <dbReference type="Proteomes" id="UP000005324"/>
    </source>
</evidence>
<comment type="caution">
    <text evidence="2">The sequence shown here is derived from an EMBL/GenBank/DDBJ whole genome shotgun (WGS) entry which is preliminary data.</text>
</comment>
<accession>D5RTP4</accession>
<dbReference type="Proteomes" id="UP000005324">
    <property type="component" value="Unassembled WGS sequence"/>
</dbReference>
<organism evidence="2 3">
    <name type="scientific">Pseudoroseomonas cervicalis ATCC 49957</name>
    <dbReference type="NCBI Taxonomy" id="525371"/>
    <lineage>
        <taxon>Bacteria</taxon>
        <taxon>Pseudomonadati</taxon>
        <taxon>Pseudomonadota</taxon>
        <taxon>Alphaproteobacteria</taxon>
        <taxon>Acetobacterales</taxon>
        <taxon>Roseomonadaceae</taxon>
        <taxon>Roseomonas</taxon>
    </lineage>
</organism>
<keyword evidence="3" id="KW-1185">Reference proteome</keyword>
<proteinExistence type="predicted"/>
<evidence type="ECO:0000313" key="2">
    <source>
        <dbReference type="EMBL" id="EFH09323.1"/>
    </source>
</evidence>
<feature type="compositionally biased region" description="Basic residues" evidence="1">
    <location>
        <begin position="25"/>
        <end position="47"/>
    </location>
</feature>
<sequence>APGPRKRSSRVLASIMPSMSGAARPRTRCRPRAGRRASRKGHAPRSL</sequence>
<evidence type="ECO:0000256" key="1">
    <source>
        <dbReference type="SAM" id="MobiDB-lite"/>
    </source>
</evidence>
<protein>
    <submittedName>
        <fullName evidence="2">Uncharacterized protein</fullName>
    </submittedName>
</protein>
<name>D5RTP4_9PROT</name>
<gene>
    <name evidence="2" type="ORF">HMPREF0731_4456</name>
</gene>
<reference evidence="2 3" key="1">
    <citation type="submission" date="2010-04" db="EMBL/GenBank/DDBJ databases">
        <authorList>
            <person name="Qin X."/>
            <person name="Bachman B."/>
            <person name="Battles P."/>
            <person name="Bell A."/>
            <person name="Bess C."/>
            <person name="Bickham C."/>
            <person name="Chaboub L."/>
            <person name="Chen D."/>
            <person name="Coyle M."/>
            <person name="Deiros D.R."/>
            <person name="Dinh H."/>
            <person name="Forbes L."/>
            <person name="Fowler G."/>
            <person name="Francisco L."/>
            <person name="Fu Q."/>
            <person name="Gubbala S."/>
            <person name="Hale W."/>
            <person name="Han Y."/>
            <person name="Hemphill L."/>
            <person name="Highlander S.K."/>
            <person name="Hirani K."/>
            <person name="Hogues M."/>
            <person name="Jackson L."/>
            <person name="Jakkamsetti A."/>
            <person name="Javaid M."/>
            <person name="Jiang H."/>
            <person name="Korchina V."/>
            <person name="Kovar C."/>
            <person name="Lara F."/>
            <person name="Lee S."/>
            <person name="Mata R."/>
            <person name="Mathew T."/>
            <person name="Moen C."/>
            <person name="Morales K."/>
            <person name="Munidasa M."/>
            <person name="Nazareth L."/>
            <person name="Ngo R."/>
            <person name="Nguyen L."/>
            <person name="Okwuonu G."/>
            <person name="Ongeri F."/>
            <person name="Patil S."/>
            <person name="Petrosino J."/>
            <person name="Pham C."/>
            <person name="Pham P."/>
            <person name="Pu L.-L."/>
            <person name="Puazo M."/>
            <person name="Raj R."/>
            <person name="Reid J."/>
            <person name="Rouhana J."/>
            <person name="Saada N."/>
            <person name="Shang Y."/>
            <person name="Simmons D."/>
            <person name="Thornton R."/>
            <person name="Warren J."/>
            <person name="Weissenberger G."/>
            <person name="Zhang J."/>
            <person name="Zhang L."/>
            <person name="Zhou C."/>
            <person name="Zhu D."/>
            <person name="Muzny D."/>
            <person name="Worley K."/>
            <person name="Gibbs R."/>
        </authorList>
    </citation>
    <scope>NUCLEOTIDE SEQUENCE [LARGE SCALE GENOMIC DNA]</scope>
    <source>
        <strain evidence="2 3">ATCC 49957</strain>
    </source>
</reference>
<feature type="non-terminal residue" evidence="2">
    <location>
        <position position="1"/>
    </location>
</feature>
<feature type="region of interest" description="Disordered" evidence="1">
    <location>
        <begin position="1"/>
        <end position="47"/>
    </location>
</feature>